<dbReference type="EMBL" id="BNJF01000005">
    <property type="protein sequence ID" value="GHO49422.1"/>
    <property type="molecule type" value="Genomic_DNA"/>
</dbReference>
<dbReference type="Proteomes" id="UP000612362">
    <property type="component" value="Unassembled WGS sequence"/>
</dbReference>
<name>A0A8J3MUJ7_9CHLR</name>
<keyword evidence="2" id="KW-1185">Reference proteome</keyword>
<dbReference type="AlphaFoldDB" id="A0A8J3MUJ7"/>
<gene>
    <name evidence="1" type="ORF">KSX_75850</name>
</gene>
<protein>
    <submittedName>
        <fullName evidence="1">Uncharacterized protein</fullName>
    </submittedName>
</protein>
<sequence length="172" mass="19450">MRQQKARTQLVRQFKAPSLALITLVRERAIQLYQEENSVSYSEAMHTILDLEGYNSSHSIDQSLTTQPGADPIVTILLLKAGYEEDALTYFCSSTGSSPEEAHEAIAYLQEDIAEGRDLWLFHQARTPEPAIIRFLLQRGHSLIAIRYYRDCTDVNLSIAQNAIKEYEIASS</sequence>
<proteinExistence type="predicted"/>
<evidence type="ECO:0000313" key="1">
    <source>
        <dbReference type="EMBL" id="GHO49422.1"/>
    </source>
</evidence>
<accession>A0A8J3MUJ7</accession>
<evidence type="ECO:0000313" key="2">
    <source>
        <dbReference type="Proteomes" id="UP000612362"/>
    </source>
</evidence>
<comment type="caution">
    <text evidence="1">The sequence shown here is derived from an EMBL/GenBank/DDBJ whole genome shotgun (WGS) entry which is preliminary data.</text>
</comment>
<organism evidence="1 2">
    <name type="scientific">Ktedonospora formicarum</name>
    <dbReference type="NCBI Taxonomy" id="2778364"/>
    <lineage>
        <taxon>Bacteria</taxon>
        <taxon>Bacillati</taxon>
        <taxon>Chloroflexota</taxon>
        <taxon>Ktedonobacteria</taxon>
        <taxon>Ktedonobacterales</taxon>
        <taxon>Ktedonobacteraceae</taxon>
        <taxon>Ktedonospora</taxon>
    </lineage>
</organism>
<reference evidence="1" key="1">
    <citation type="submission" date="2020-10" db="EMBL/GenBank/DDBJ databases">
        <title>Taxonomic study of unclassified bacteria belonging to the class Ktedonobacteria.</title>
        <authorList>
            <person name="Yabe S."/>
            <person name="Wang C.M."/>
            <person name="Zheng Y."/>
            <person name="Sakai Y."/>
            <person name="Cavaletti L."/>
            <person name="Monciardini P."/>
            <person name="Donadio S."/>
        </authorList>
    </citation>
    <scope>NUCLEOTIDE SEQUENCE</scope>
    <source>
        <strain evidence="1">SOSP1-1</strain>
    </source>
</reference>